<dbReference type="Proteomes" id="UP000265703">
    <property type="component" value="Unassembled WGS sequence"/>
</dbReference>
<gene>
    <name evidence="2" type="ORF">C1645_817817</name>
</gene>
<dbReference type="OrthoDB" id="2331621at2759"/>
<evidence type="ECO:0000313" key="2">
    <source>
        <dbReference type="EMBL" id="RIA94554.1"/>
    </source>
</evidence>
<organism evidence="2 3">
    <name type="scientific">Glomus cerebriforme</name>
    <dbReference type="NCBI Taxonomy" id="658196"/>
    <lineage>
        <taxon>Eukaryota</taxon>
        <taxon>Fungi</taxon>
        <taxon>Fungi incertae sedis</taxon>
        <taxon>Mucoromycota</taxon>
        <taxon>Glomeromycotina</taxon>
        <taxon>Glomeromycetes</taxon>
        <taxon>Glomerales</taxon>
        <taxon>Glomeraceae</taxon>
        <taxon>Glomus</taxon>
    </lineage>
</organism>
<evidence type="ECO:0000256" key="1">
    <source>
        <dbReference type="SAM" id="MobiDB-lite"/>
    </source>
</evidence>
<dbReference type="AlphaFoldDB" id="A0A397TI92"/>
<protein>
    <submittedName>
        <fullName evidence="2">Uncharacterized protein</fullName>
    </submittedName>
</protein>
<evidence type="ECO:0000313" key="3">
    <source>
        <dbReference type="Proteomes" id="UP000265703"/>
    </source>
</evidence>
<feature type="compositionally biased region" description="Basic and acidic residues" evidence="1">
    <location>
        <begin position="308"/>
        <end position="335"/>
    </location>
</feature>
<reference evidence="2 3" key="1">
    <citation type="submission" date="2018-06" db="EMBL/GenBank/DDBJ databases">
        <title>Comparative genomics reveals the genomic features of Rhizophagus irregularis, R. cerebriforme, R. diaphanum and Gigaspora rosea, and their symbiotic lifestyle signature.</title>
        <authorList>
            <person name="Morin E."/>
            <person name="San Clemente H."/>
            <person name="Chen E.C.H."/>
            <person name="De La Providencia I."/>
            <person name="Hainaut M."/>
            <person name="Kuo A."/>
            <person name="Kohler A."/>
            <person name="Murat C."/>
            <person name="Tang N."/>
            <person name="Roy S."/>
            <person name="Loubradou J."/>
            <person name="Henrissat B."/>
            <person name="Grigoriev I.V."/>
            <person name="Corradi N."/>
            <person name="Roux C."/>
            <person name="Martin F.M."/>
        </authorList>
    </citation>
    <scope>NUCLEOTIDE SEQUENCE [LARGE SCALE GENOMIC DNA]</scope>
    <source>
        <strain evidence="2 3">DAOM 227022</strain>
    </source>
</reference>
<comment type="caution">
    <text evidence="2">The sequence shown here is derived from an EMBL/GenBank/DDBJ whole genome shotgun (WGS) entry which is preliminary data.</text>
</comment>
<dbReference type="EMBL" id="QKYT01000078">
    <property type="protein sequence ID" value="RIA94554.1"/>
    <property type="molecule type" value="Genomic_DNA"/>
</dbReference>
<keyword evidence="3" id="KW-1185">Reference proteome</keyword>
<feature type="region of interest" description="Disordered" evidence="1">
    <location>
        <begin position="276"/>
        <end position="343"/>
    </location>
</feature>
<accession>A0A397TI92</accession>
<feature type="compositionally biased region" description="Low complexity" evidence="1">
    <location>
        <begin position="281"/>
        <end position="295"/>
    </location>
</feature>
<sequence>MPEDNSGFLMPKTLARLFQKACRVETHAIRAIQEEISCWYYYGKVYEERVEEIKNAQRGVNDQSARNQMYDNTMEHLSGGFTKDTLYEPRNQSISEKLELFGNFVNKIHNFHDQNIDKSIEDNWLDCDLFSRKDLSENDDFTIPSEQVVERDLMQQLSVPSTIYQEVKKLLPDISDINLCQQLSRARKLYKLFNTVDVKKIKQVIYSANAISSLNNTQIQNIIDYVLSKMITGDHQTPKNNQIHASEMQKQSLDDHIYLSKYTNLVEASTLTAPIPLTHISNNSSNDSSRNGSKNTLKANDNLYYETNEVKGSLRDQADDNSDYSHDNDSEKEMLNDSNSYNNDCLEQSKGLYMFMQGDK</sequence>
<name>A0A397TI92_9GLOM</name>
<proteinExistence type="predicted"/>